<evidence type="ECO:0000256" key="4">
    <source>
        <dbReference type="SAM" id="MobiDB-lite"/>
    </source>
</evidence>
<feature type="compositionally biased region" description="Polar residues" evidence="4">
    <location>
        <begin position="21"/>
        <end position="35"/>
    </location>
</feature>
<keyword evidence="7" id="KW-1185">Reference proteome</keyword>
<dbReference type="EMBL" id="JABFDY010000008">
    <property type="protein sequence ID" value="KAF7704253.1"/>
    <property type="molecule type" value="Genomic_DNA"/>
</dbReference>
<name>A0A8T0BDP1_SILME</name>
<evidence type="ECO:0000313" key="7">
    <source>
        <dbReference type="Proteomes" id="UP000606274"/>
    </source>
</evidence>
<dbReference type="Proteomes" id="UP000606274">
    <property type="component" value="Unassembled WGS sequence"/>
</dbReference>
<dbReference type="AlphaFoldDB" id="A0A8T0BDP1"/>
<dbReference type="GO" id="GO:0005829">
    <property type="term" value="C:cytosol"/>
    <property type="evidence" value="ECO:0007669"/>
    <property type="project" value="TreeGrafter"/>
</dbReference>
<accession>A0A8T0BDP1</accession>
<gene>
    <name evidence="6" type="ORF">HF521_021325</name>
</gene>
<evidence type="ECO:0000313" key="6">
    <source>
        <dbReference type="EMBL" id="KAF7704253.1"/>
    </source>
</evidence>
<dbReference type="GO" id="GO:0005814">
    <property type="term" value="C:centriole"/>
    <property type="evidence" value="ECO:0007669"/>
    <property type="project" value="TreeGrafter"/>
</dbReference>
<organism evidence="6 7">
    <name type="scientific">Silurus meridionalis</name>
    <name type="common">Southern catfish</name>
    <name type="synonym">Silurus soldatovi meridionalis</name>
    <dbReference type="NCBI Taxonomy" id="175797"/>
    <lineage>
        <taxon>Eukaryota</taxon>
        <taxon>Metazoa</taxon>
        <taxon>Chordata</taxon>
        <taxon>Craniata</taxon>
        <taxon>Vertebrata</taxon>
        <taxon>Euteleostomi</taxon>
        <taxon>Actinopterygii</taxon>
        <taxon>Neopterygii</taxon>
        <taxon>Teleostei</taxon>
        <taxon>Ostariophysi</taxon>
        <taxon>Siluriformes</taxon>
        <taxon>Siluridae</taxon>
        <taxon>Silurus</taxon>
    </lineage>
</organism>
<evidence type="ECO:0000256" key="3">
    <source>
        <dbReference type="ARBA" id="ARBA00023212"/>
    </source>
</evidence>
<reference evidence="6" key="1">
    <citation type="submission" date="2020-08" db="EMBL/GenBank/DDBJ databases">
        <title>Chromosome-level assembly of Southern catfish (Silurus meridionalis) provides insights into visual adaptation to the nocturnal and benthic lifestyles.</title>
        <authorList>
            <person name="Zhang Y."/>
            <person name="Wang D."/>
            <person name="Peng Z."/>
        </authorList>
    </citation>
    <scope>NUCLEOTIDE SEQUENCE</scope>
    <source>
        <strain evidence="6">SWU-2019-XX</strain>
        <tissue evidence="6">Muscle</tissue>
    </source>
</reference>
<proteinExistence type="predicted"/>
<evidence type="ECO:0000256" key="1">
    <source>
        <dbReference type="ARBA" id="ARBA00004300"/>
    </source>
</evidence>
<feature type="domain" description="ALMS motif" evidence="5">
    <location>
        <begin position="91"/>
        <end position="217"/>
    </location>
</feature>
<dbReference type="GO" id="GO:0046599">
    <property type="term" value="P:regulation of centriole replication"/>
    <property type="evidence" value="ECO:0007669"/>
    <property type="project" value="TreeGrafter"/>
</dbReference>
<sequence>MSPLPFVTRYDSSSEVVRVNENANDVSGTLRSNQRGNDKGPGKSGVSVRISSPGTVLCSHTEIIPGSQECVVSSHLRKSCACGSNSTDQLQLLSLKEALQLFRPDFIHRSQRRVHRLEQRARERRSLQPANSIILFQTTNKRQRCTRPHPLSDNLFKPKDREISGKEMQVRSRRIYNKLPEVTKKKEDERRRLVLQTNRLRADVFKKKLLDQILQRNID</sequence>
<dbReference type="InterPro" id="IPR029299">
    <property type="entry name" value="ALMS_motif"/>
</dbReference>
<keyword evidence="2" id="KW-0963">Cytoplasm</keyword>
<dbReference type="PANTHER" id="PTHR21553:SF24">
    <property type="entry name" value="(E2-INDEPENDENT) E3 UBIQUITIN-CONJUGATING ENZYME FATS"/>
    <property type="match status" value="1"/>
</dbReference>
<keyword evidence="3" id="KW-0206">Cytoskeleton</keyword>
<comment type="subcellular location">
    <subcellularLocation>
        <location evidence="1">Cytoplasm</location>
        <location evidence="1">Cytoskeleton</location>
        <location evidence="1">Microtubule organizing center</location>
        <location evidence="1">Centrosome</location>
    </subcellularLocation>
</comment>
<feature type="region of interest" description="Disordered" evidence="4">
    <location>
        <begin position="21"/>
        <end position="47"/>
    </location>
</feature>
<evidence type="ECO:0000256" key="2">
    <source>
        <dbReference type="ARBA" id="ARBA00022490"/>
    </source>
</evidence>
<protein>
    <recommendedName>
        <fullName evidence="5">ALMS motif domain-containing protein</fullName>
    </recommendedName>
</protein>
<evidence type="ECO:0000259" key="5">
    <source>
        <dbReference type="Pfam" id="PF15309"/>
    </source>
</evidence>
<dbReference type="GO" id="GO:0005813">
    <property type="term" value="C:centrosome"/>
    <property type="evidence" value="ECO:0007669"/>
    <property type="project" value="UniProtKB-SubCell"/>
</dbReference>
<dbReference type="Pfam" id="PF15309">
    <property type="entry name" value="ALMS_motif"/>
    <property type="match status" value="1"/>
</dbReference>
<dbReference type="GO" id="GO:0008017">
    <property type="term" value="F:microtubule binding"/>
    <property type="evidence" value="ECO:0007669"/>
    <property type="project" value="TreeGrafter"/>
</dbReference>
<dbReference type="PANTHER" id="PTHR21553">
    <property type="entry name" value="ALMS1-RELATED"/>
    <property type="match status" value="1"/>
</dbReference>
<comment type="caution">
    <text evidence="6">The sequence shown here is derived from an EMBL/GenBank/DDBJ whole genome shotgun (WGS) entry which is preliminary data.</text>
</comment>